<name>A0A858SUH3_9RHOB</name>
<protein>
    <submittedName>
        <fullName evidence="1">Uncharacterized protein</fullName>
    </submittedName>
</protein>
<keyword evidence="2" id="KW-1185">Reference proteome</keyword>
<dbReference type="KEGG" id="rpon:G3256_14810"/>
<evidence type="ECO:0000313" key="1">
    <source>
        <dbReference type="EMBL" id="QJF52354.1"/>
    </source>
</evidence>
<organism evidence="1 2">
    <name type="scientific">Roseobacter ponti</name>
    <dbReference type="NCBI Taxonomy" id="1891787"/>
    <lineage>
        <taxon>Bacteria</taxon>
        <taxon>Pseudomonadati</taxon>
        <taxon>Pseudomonadota</taxon>
        <taxon>Alphaproteobacteria</taxon>
        <taxon>Rhodobacterales</taxon>
        <taxon>Roseobacteraceae</taxon>
        <taxon>Roseobacter</taxon>
    </lineage>
</organism>
<accession>A0A858SUH3</accession>
<dbReference type="RefSeq" id="WP_169641573.1">
    <property type="nucleotide sequence ID" value="NZ_CP048788.1"/>
</dbReference>
<proteinExistence type="predicted"/>
<evidence type="ECO:0000313" key="2">
    <source>
        <dbReference type="Proteomes" id="UP000503308"/>
    </source>
</evidence>
<reference evidence="1 2" key="1">
    <citation type="submission" date="2020-02" db="EMBL/GenBank/DDBJ databases">
        <title>Genome sequence of Roseobacter ponti.</title>
        <authorList>
            <person name="Hollensteiner J."/>
            <person name="Schneider D."/>
            <person name="Poehlein A."/>
            <person name="Daniel R."/>
        </authorList>
    </citation>
    <scope>NUCLEOTIDE SEQUENCE [LARGE SCALE GENOMIC DNA]</scope>
    <source>
        <strain evidence="1 2">DSM 106830</strain>
    </source>
</reference>
<dbReference type="AlphaFoldDB" id="A0A858SUH3"/>
<gene>
    <name evidence="1" type="ORF">G3256_14810</name>
</gene>
<dbReference type="EMBL" id="CP048788">
    <property type="protein sequence ID" value="QJF52354.1"/>
    <property type="molecule type" value="Genomic_DNA"/>
</dbReference>
<sequence length="102" mass="12092">MHTDIALRRRVLQRAYLRYQAADQAWTIAVRDVRAWFPAESKPGRWVIGDPGSTIRRLYEKRERARMRLEAAYLKLQVARRRMTQQRTSEPPRVTLLIAAQM</sequence>
<dbReference type="Proteomes" id="UP000503308">
    <property type="component" value="Chromosome"/>
</dbReference>